<dbReference type="EMBL" id="JAHXZJ010002609">
    <property type="protein sequence ID" value="KAH0540632.1"/>
    <property type="molecule type" value="Genomic_DNA"/>
</dbReference>
<keyword evidence="2" id="KW-1185">Reference proteome</keyword>
<organism evidence="1 2">
    <name type="scientific">Cotesia glomerata</name>
    <name type="common">Lepidopteran parasitic wasp</name>
    <name type="synonym">Apanteles glomeratus</name>
    <dbReference type="NCBI Taxonomy" id="32391"/>
    <lineage>
        <taxon>Eukaryota</taxon>
        <taxon>Metazoa</taxon>
        <taxon>Ecdysozoa</taxon>
        <taxon>Arthropoda</taxon>
        <taxon>Hexapoda</taxon>
        <taxon>Insecta</taxon>
        <taxon>Pterygota</taxon>
        <taxon>Neoptera</taxon>
        <taxon>Endopterygota</taxon>
        <taxon>Hymenoptera</taxon>
        <taxon>Apocrita</taxon>
        <taxon>Ichneumonoidea</taxon>
        <taxon>Braconidae</taxon>
        <taxon>Microgastrinae</taxon>
        <taxon>Cotesia</taxon>
    </lineage>
</organism>
<protein>
    <submittedName>
        <fullName evidence="1">Uncharacterized protein</fullName>
    </submittedName>
</protein>
<dbReference type="AlphaFoldDB" id="A0AAV7HZH5"/>
<comment type="caution">
    <text evidence="1">The sequence shown here is derived from an EMBL/GenBank/DDBJ whole genome shotgun (WGS) entry which is preliminary data.</text>
</comment>
<gene>
    <name evidence="1" type="ORF">KQX54_018696</name>
</gene>
<evidence type="ECO:0000313" key="1">
    <source>
        <dbReference type="EMBL" id="KAH0540632.1"/>
    </source>
</evidence>
<accession>A0AAV7HZH5</accession>
<sequence length="91" mass="10271">MYNTPLGSRLFNSECIYLQFNIIAVLRCAAVTAPADRVASNSFIGIRCEVECMAMKENREVCVLARLPEAICIKYSHQQDATWEKKSPLTK</sequence>
<reference evidence="1 2" key="1">
    <citation type="journal article" date="2021" name="J. Hered.">
        <title>A chromosome-level genome assembly of the parasitoid wasp, Cotesia glomerata (Hymenoptera: Braconidae).</title>
        <authorList>
            <person name="Pinto B.J."/>
            <person name="Weis J.J."/>
            <person name="Gamble T."/>
            <person name="Ode P.J."/>
            <person name="Paul R."/>
            <person name="Zaspel J.M."/>
        </authorList>
    </citation>
    <scope>NUCLEOTIDE SEQUENCE [LARGE SCALE GENOMIC DNA]</scope>
    <source>
        <strain evidence="1">CgM1</strain>
    </source>
</reference>
<name>A0AAV7HZH5_COTGL</name>
<evidence type="ECO:0000313" key="2">
    <source>
        <dbReference type="Proteomes" id="UP000826195"/>
    </source>
</evidence>
<proteinExistence type="predicted"/>
<dbReference type="Proteomes" id="UP000826195">
    <property type="component" value="Unassembled WGS sequence"/>
</dbReference>